<accession>A0A4R2F845</accession>
<reference evidence="1 2" key="1">
    <citation type="submission" date="2019-03" db="EMBL/GenBank/DDBJ databases">
        <title>Freshwater and sediment microbial communities from various areas in North America, analyzing microbe dynamics in response to fracking.</title>
        <authorList>
            <person name="Lamendella R."/>
        </authorList>
    </citation>
    <scope>NUCLEOTIDE SEQUENCE [LARGE SCALE GENOMIC DNA]</scope>
    <source>
        <strain evidence="1 2">74A</strain>
    </source>
</reference>
<dbReference type="EMBL" id="SLWF01000015">
    <property type="protein sequence ID" value="TCN83326.1"/>
    <property type="molecule type" value="Genomic_DNA"/>
</dbReference>
<evidence type="ECO:0000313" key="2">
    <source>
        <dbReference type="Proteomes" id="UP000294832"/>
    </source>
</evidence>
<proteinExistence type="predicted"/>
<organism evidence="1 2">
    <name type="scientific">Shewanella fodinae</name>
    <dbReference type="NCBI Taxonomy" id="552357"/>
    <lineage>
        <taxon>Bacteria</taxon>
        <taxon>Pseudomonadati</taxon>
        <taxon>Pseudomonadota</taxon>
        <taxon>Gammaproteobacteria</taxon>
        <taxon>Alteromonadales</taxon>
        <taxon>Shewanellaceae</taxon>
        <taxon>Shewanella</taxon>
    </lineage>
</organism>
<evidence type="ECO:0000313" key="1">
    <source>
        <dbReference type="EMBL" id="TCN83326.1"/>
    </source>
</evidence>
<keyword evidence="2" id="KW-1185">Reference proteome</keyword>
<gene>
    <name evidence="1" type="ORF">EDC91_11532</name>
</gene>
<dbReference type="Proteomes" id="UP000294832">
    <property type="component" value="Unassembled WGS sequence"/>
</dbReference>
<comment type="caution">
    <text evidence="1">The sequence shown here is derived from an EMBL/GenBank/DDBJ whole genome shotgun (WGS) entry which is preliminary data.</text>
</comment>
<protein>
    <submittedName>
        <fullName evidence="1">Uncharacterized protein</fullName>
    </submittedName>
</protein>
<dbReference type="AlphaFoldDB" id="A0A4R2F845"/>
<sequence length="38" mass="4583">MVISDDCTGFQPRAMEYRLDYQQQQVKIRTEMSDEKNK</sequence>
<name>A0A4R2F845_9GAMM</name>